<proteinExistence type="predicted"/>
<organism evidence="2 3">
    <name type="scientific">Ranatra chinensis</name>
    <dbReference type="NCBI Taxonomy" id="642074"/>
    <lineage>
        <taxon>Eukaryota</taxon>
        <taxon>Metazoa</taxon>
        <taxon>Ecdysozoa</taxon>
        <taxon>Arthropoda</taxon>
        <taxon>Hexapoda</taxon>
        <taxon>Insecta</taxon>
        <taxon>Pterygota</taxon>
        <taxon>Neoptera</taxon>
        <taxon>Paraneoptera</taxon>
        <taxon>Hemiptera</taxon>
        <taxon>Heteroptera</taxon>
        <taxon>Panheteroptera</taxon>
        <taxon>Nepomorpha</taxon>
        <taxon>Nepidae</taxon>
        <taxon>Ranatrinae</taxon>
        <taxon>Ranatra</taxon>
    </lineage>
</organism>
<dbReference type="AlphaFoldDB" id="A0ABD0Y1L4"/>
<gene>
    <name evidence="2" type="ORF">AAG570_004688</name>
</gene>
<keyword evidence="3" id="KW-1185">Reference proteome</keyword>
<accession>A0ABD0Y1L4</accession>
<evidence type="ECO:0000259" key="1">
    <source>
        <dbReference type="Pfam" id="PF11715"/>
    </source>
</evidence>
<dbReference type="EMBL" id="JBFDAA010000016">
    <property type="protein sequence ID" value="KAL1117362.1"/>
    <property type="molecule type" value="Genomic_DNA"/>
</dbReference>
<protein>
    <recommendedName>
        <fullName evidence="1">Nucleoporin Nup120/160 beta-propeller domain-containing protein</fullName>
    </recommendedName>
</protein>
<dbReference type="Proteomes" id="UP001558652">
    <property type="component" value="Unassembled WGS sequence"/>
</dbReference>
<sequence>MELVEDSLDVDLTGSQLRLRFSGSHVLEGVSIAETANSVVILVPTVSSVHRFMFPHPERLLKQGVKHPLSKSIFCDANEADASDPNSYHVLSSNPSEYFVVSIPDNLIRWGL</sequence>
<reference evidence="2 3" key="1">
    <citation type="submission" date="2024-07" db="EMBL/GenBank/DDBJ databases">
        <title>Chromosome-level genome assembly of the water stick insect Ranatra chinensis (Heteroptera: Nepidae).</title>
        <authorList>
            <person name="Liu X."/>
        </authorList>
    </citation>
    <scope>NUCLEOTIDE SEQUENCE [LARGE SCALE GENOMIC DNA]</scope>
    <source>
        <strain evidence="2">Cailab_2021Rc</strain>
        <tissue evidence="2">Muscle</tissue>
    </source>
</reference>
<evidence type="ECO:0000313" key="2">
    <source>
        <dbReference type="EMBL" id="KAL1117362.1"/>
    </source>
</evidence>
<evidence type="ECO:0000313" key="3">
    <source>
        <dbReference type="Proteomes" id="UP001558652"/>
    </source>
</evidence>
<name>A0ABD0Y1L4_9HEMI</name>
<comment type="caution">
    <text evidence="2">The sequence shown here is derived from an EMBL/GenBank/DDBJ whole genome shotgun (WGS) entry which is preliminary data.</text>
</comment>
<dbReference type="Pfam" id="PF11715">
    <property type="entry name" value="Beta-prop_Nup120_160"/>
    <property type="match status" value="1"/>
</dbReference>
<feature type="domain" description="Nucleoporin Nup120/160 beta-propeller" evidence="1">
    <location>
        <begin position="2"/>
        <end position="105"/>
    </location>
</feature>
<dbReference type="InterPro" id="IPR059141">
    <property type="entry name" value="Beta-prop_Nup120_160"/>
</dbReference>